<organism evidence="4 5">
    <name type="scientific">Ensete ventricosum</name>
    <name type="common">Abyssinian banana</name>
    <name type="synonym">Musa ensete</name>
    <dbReference type="NCBI Taxonomy" id="4639"/>
    <lineage>
        <taxon>Eukaryota</taxon>
        <taxon>Viridiplantae</taxon>
        <taxon>Streptophyta</taxon>
        <taxon>Embryophyta</taxon>
        <taxon>Tracheophyta</taxon>
        <taxon>Spermatophyta</taxon>
        <taxon>Magnoliopsida</taxon>
        <taxon>Liliopsida</taxon>
        <taxon>Zingiberales</taxon>
        <taxon>Musaceae</taxon>
        <taxon>Ensete</taxon>
    </lineage>
</organism>
<evidence type="ECO:0000256" key="3">
    <source>
        <dbReference type="ARBA" id="ARBA00023274"/>
    </source>
</evidence>
<accession>A0A427APL7</accession>
<dbReference type="Pfam" id="PF00380">
    <property type="entry name" value="Ribosomal_S9"/>
    <property type="match status" value="1"/>
</dbReference>
<comment type="caution">
    <text evidence="4">The sequence shown here is derived from an EMBL/GenBank/DDBJ whole genome shotgun (WGS) entry which is preliminary data.</text>
</comment>
<evidence type="ECO:0000313" key="5">
    <source>
        <dbReference type="Proteomes" id="UP000287651"/>
    </source>
</evidence>
<keyword evidence="3" id="KW-0687">Ribonucleoprotein</keyword>
<evidence type="ECO:0000256" key="2">
    <source>
        <dbReference type="ARBA" id="ARBA00022980"/>
    </source>
</evidence>
<sequence>MVGYRIKSILICIAGQVGAIRLGISRALQNWEPGLRPYLKSVKSQGSICCRHNFVCVLHPADYLTRDPCVVLTTLKKPGKAKASKIFQWVKR</sequence>
<gene>
    <name evidence="4" type="ORF">B296_00023621</name>
</gene>
<dbReference type="GO" id="GO:0003723">
    <property type="term" value="F:RNA binding"/>
    <property type="evidence" value="ECO:0007669"/>
    <property type="project" value="TreeGrafter"/>
</dbReference>
<reference evidence="4 5" key="1">
    <citation type="journal article" date="2014" name="Agronomy (Basel)">
        <title>A Draft Genome Sequence for Ensete ventricosum, the Drought-Tolerant Tree Against Hunger.</title>
        <authorList>
            <person name="Harrison J."/>
            <person name="Moore K.A."/>
            <person name="Paszkiewicz K."/>
            <person name="Jones T."/>
            <person name="Grant M."/>
            <person name="Ambacheew D."/>
            <person name="Muzemil S."/>
            <person name="Studholme D.J."/>
        </authorList>
    </citation>
    <scope>NUCLEOTIDE SEQUENCE [LARGE SCALE GENOMIC DNA]</scope>
</reference>
<evidence type="ECO:0000313" key="4">
    <source>
        <dbReference type="EMBL" id="RRT78164.1"/>
    </source>
</evidence>
<evidence type="ECO:0000256" key="1">
    <source>
        <dbReference type="ARBA" id="ARBA00005251"/>
    </source>
</evidence>
<dbReference type="PANTHER" id="PTHR21569">
    <property type="entry name" value="RIBOSOMAL PROTEIN S9"/>
    <property type="match status" value="1"/>
</dbReference>
<dbReference type="GO" id="GO:0006412">
    <property type="term" value="P:translation"/>
    <property type="evidence" value="ECO:0007669"/>
    <property type="project" value="InterPro"/>
</dbReference>
<dbReference type="GO" id="GO:0003735">
    <property type="term" value="F:structural constituent of ribosome"/>
    <property type="evidence" value="ECO:0007669"/>
    <property type="project" value="InterPro"/>
</dbReference>
<dbReference type="InterPro" id="IPR000754">
    <property type="entry name" value="Ribosomal_uS9"/>
</dbReference>
<comment type="similarity">
    <text evidence="1">Belongs to the universal ribosomal protein uS9 family.</text>
</comment>
<dbReference type="EMBL" id="AMZH03001747">
    <property type="protein sequence ID" value="RRT78164.1"/>
    <property type="molecule type" value="Genomic_DNA"/>
</dbReference>
<name>A0A427APL7_ENSVE</name>
<dbReference type="PANTHER" id="PTHR21569:SF1">
    <property type="entry name" value="SMALL RIBOSOMAL SUBUNIT PROTEIN US9M"/>
    <property type="match status" value="1"/>
</dbReference>
<dbReference type="Gene3D" id="3.30.230.10">
    <property type="match status" value="1"/>
</dbReference>
<dbReference type="GO" id="GO:0022627">
    <property type="term" value="C:cytosolic small ribosomal subunit"/>
    <property type="evidence" value="ECO:0007669"/>
    <property type="project" value="TreeGrafter"/>
</dbReference>
<dbReference type="SUPFAM" id="SSF54211">
    <property type="entry name" value="Ribosomal protein S5 domain 2-like"/>
    <property type="match status" value="1"/>
</dbReference>
<dbReference type="Proteomes" id="UP000287651">
    <property type="component" value="Unassembled WGS sequence"/>
</dbReference>
<dbReference type="AlphaFoldDB" id="A0A427APL7"/>
<keyword evidence="2" id="KW-0689">Ribosomal protein</keyword>
<proteinExistence type="inferred from homology"/>
<dbReference type="InterPro" id="IPR014721">
    <property type="entry name" value="Ribsml_uS5_D2-typ_fold_subgr"/>
</dbReference>
<protein>
    <submittedName>
        <fullName evidence="4">Uncharacterized protein</fullName>
    </submittedName>
</protein>
<dbReference type="InterPro" id="IPR020568">
    <property type="entry name" value="Ribosomal_Su5_D2-typ_SF"/>
</dbReference>